<dbReference type="GO" id="GO:0016791">
    <property type="term" value="F:phosphatase activity"/>
    <property type="evidence" value="ECO:0007669"/>
    <property type="project" value="TreeGrafter"/>
</dbReference>
<dbReference type="HOGENOM" id="CLU_045011_8_3_10"/>
<evidence type="ECO:0000256" key="4">
    <source>
        <dbReference type="ARBA" id="ARBA00022842"/>
    </source>
</evidence>
<dbReference type="Proteomes" id="UP000005391">
    <property type="component" value="Unassembled WGS sequence"/>
</dbReference>
<reference evidence="5 6" key="1">
    <citation type="submission" date="2010-10" db="EMBL/GenBank/DDBJ databases">
        <authorList>
            <person name="Muzny D."/>
            <person name="Qin X."/>
            <person name="Deng J."/>
            <person name="Jiang H."/>
            <person name="Liu Y."/>
            <person name="Qu J."/>
            <person name="Song X.-Z."/>
            <person name="Zhang L."/>
            <person name="Thornton R."/>
            <person name="Coyle M."/>
            <person name="Francisco L."/>
            <person name="Jackson L."/>
            <person name="Javaid M."/>
            <person name="Korchina V."/>
            <person name="Kovar C."/>
            <person name="Mata R."/>
            <person name="Mathew T."/>
            <person name="Ngo R."/>
            <person name="Nguyen L."/>
            <person name="Nguyen N."/>
            <person name="Okwuonu G."/>
            <person name="Ongeri F."/>
            <person name="Pham C."/>
            <person name="Simmons D."/>
            <person name="Wilczek-Boney K."/>
            <person name="Hale W."/>
            <person name="Jakkamsetti A."/>
            <person name="Pham P."/>
            <person name="Ruth R."/>
            <person name="San Lucas F."/>
            <person name="Warren J."/>
            <person name="Zhang J."/>
            <person name="Zhao Z."/>
            <person name="Zhou C."/>
            <person name="Zhu D."/>
            <person name="Lee S."/>
            <person name="Bess C."/>
            <person name="Blankenburg K."/>
            <person name="Forbes L."/>
            <person name="Fu Q."/>
            <person name="Gubbala S."/>
            <person name="Hirani K."/>
            <person name="Jayaseelan J.C."/>
            <person name="Lara F."/>
            <person name="Munidasa M."/>
            <person name="Palculict T."/>
            <person name="Patil S."/>
            <person name="Pu L.-L."/>
            <person name="Saada N."/>
            <person name="Tang L."/>
            <person name="Weissenberger G."/>
            <person name="Zhu Y."/>
            <person name="Hemphill L."/>
            <person name="Shang Y."/>
            <person name="Youmans B."/>
            <person name="Ayvaz T."/>
            <person name="Ross M."/>
            <person name="Santibanez J."/>
            <person name="Aqrawi P."/>
            <person name="Gross S."/>
            <person name="Joshi V."/>
            <person name="Fowler G."/>
            <person name="Nazareth L."/>
            <person name="Reid J."/>
            <person name="Worley K."/>
            <person name="Petrosino J."/>
            <person name="Highlander S."/>
            <person name="Gibbs R."/>
        </authorList>
    </citation>
    <scope>NUCLEOTIDE SEQUENCE [LARGE SCALE GENOMIC DNA]</scope>
    <source>
        <strain evidence="5 6">F0287</strain>
    </source>
</reference>
<dbReference type="NCBIfam" id="TIGR01549">
    <property type="entry name" value="HAD-SF-IA-v1"/>
    <property type="match status" value="1"/>
</dbReference>
<dbReference type="InterPro" id="IPR041492">
    <property type="entry name" value="HAD_2"/>
</dbReference>
<dbReference type="Gene3D" id="3.40.50.1000">
    <property type="entry name" value="HAD superfamily/HAD-like"/>
    <property type="match status" value="1"/>
</dbReference>
<dbReference type="SFLD" id="SFLDG01129">
    <property type="entry name" value="C1.5:_HAD__Beta-PGM__Phosphata"/>
    <property type="match status" value="1"/>
</dbReference>
<dbReference type="GO" id="GO:0044281">
    <property type="term" value="P:small molecule metabolic process"/>
    <property type="evidence" value="ECO:0007669"/>
    <property type="project" value="UniProtKB-ARBA"/>
</dbReference>
<evidence type="ECO:0000256" key="1">
    <source>
        <dbReference type="ARBA" id="ARBA00001946"/>
    </source>
</evidence>
<dbReference type="EMBL" id="AEOH01000043">
    <property type="protein sequence ID" value="EFS96777.1"/>
    <property type="molecule type" value="Genomic_DNA"/>
</dbReference>
<dbReference type="eggNOG" id="COG1011">
    <property type="taxonomic scope" value="Bacteria"/>
</dbReference>
<dbReference type="Gene3D" id="1.10.150.520">
    <property type="match status" value="1"/>
</dbReference>
<dbReference type="InterPro" id="IPR051400">
    <property type="entry name" value="HAD-like_hydrolase"/>
</dbReference>
<keyword evidence="3 5" id="KW-0378">Hydrolase</keyword>
<gene>
    <name evidence="5" type="ORF">HMPREF1977_1693</name>
</gene>
<dbReference type="InterPro" id="IPR006439">
    <property type="entry name" value="HAD-SF_hydro_IA"/>
</dbReference>
<comment type="caution">
    <text evidence="5">The sequence shown here is derived from an EMBL/GenBank/DDBJ whole genome shotgun (WGS) entry which is preliminary data.</text>
</comment>
<keyword evidence="4" id="KW-0460">Magnesium</keyword>
<dbReference type="Pfam" id="PF13419">
    <property type="entry name" value="HAD_2"/>
    <property type="match status" value="1"/>
</dbReference>
<sequence length="215" mass="24923">MSSKYVIFDLDDTLVYEIDYLKSAYRAIASLVVSEAVATERLYKQMICEYQEGRNAFEYVAKYFPHFSMEQLLQVYRNHFPVISLNEGAQEVLVFCKAQGYKIGLITDGRSVTQRNKLRALGIEALFDKIVISEEFGRSKPDLRNYEVFTEEDIKAYCYIGDNPTKDFIAPNILGWTSYCLLNKGWNIHPQDFEVAPEQQPTYIIIELKELIHTL</sequence>
<dbReference type="RefSeq" id="WP_002674284.1">
    <property type="nucleotide sequence ID" value="NZ_GL573160.1"/>
</dbReference>
<dbReference type="InterPro" id="IPR036412">
    <property type="entry name" value="HAD-like_sf"/>
</dbReference>
<keyword evidence="2" id="KW-0479">Metal-binding</keyword>
<evidence type="ECO:0000313" key="5">
    <source>
        <dbReference type="EMBL" id="EFS96777.1"/>
    </source>
</evidence>
<evidence type="ECO:0000256" key="2">
    <source>
        <dbReference type="ARBA" id="ARBA00022723"/>
    </source>
</evidence>
<dbReference type="InterPro" id="IPR023214">
    <property type="entry name" value="HAD_sf"/>
</dbReference>
<dbReference type="AlphaFoldDB" id="E4MTH1"/>
<dbReference type="PANTHER" id="PTHR46470:SF2">
    <property type="entry name" value="GLYCERALDEHYDE 3-PHOSPHATE PHOSPHATASE"/>
    <property type="match status" value="1"/>
</dbReference>
<dbReference type="SUPFAM" id="SSF56784">
    <property type="entry name" value="HAD-like"/>
    <property type="match status" value="1"/>
</dbReference>
<evidence type="ECO:0000256" key="3">
    <source>
        <dbReference type="ARBA" id="ARBA00022801"/>
    </source>
</evidence>
<evidence type="ECO:0000313" key="6">
    <source>
        <dbReference type="Proteomes" id="UP000005391"/>
    </source>
</evidence>
<protein>
    <submittedName>
        <fullName evidence="5">HAD hydrolase, family IA, variant 1</fullName>
    </submittedName>
</protein>
<dbReference type="GO" id="GO:0046872">
    <property type="term" value="F:metal ion binding"/>
    <property type="evidence" value="ECO:0007669"/>
    <property type="project" value="UniProtKB-KW"/>
</dbReference>
<name>E4MTH1_CAPOC</name>
<dbReference type="SFLD" id="SFLDS00003">
    <property type="entry name" value="Haloacid_Dehalogenase"/>
    <property type="match status" value="1"/>
</dbReference>
<organism evidence="5 6">
    <name type="scientific">Capnocytophaga ochracea F0287</name>
    <dbReference type="NCBI Taxonomy" id="873517"/>
    <lineage>
        <taxon>Bacteria</taxon>
        <taxon>Pseudomonadati</taxon>
        <taxon>Bacteroidota</taxon>
        <taxon>Flavobacteriia</taxon>
        <taxon>Flavobacteriales</taxon>
        <taxon>Flavobacteriaceae</taxon>
        <taxon>Capnocytophaga</taxon>
    </lineage>
</organism>
<accession>E4MTH1</accession>
<proteinExistence type="predicted"/>
<comment type="cofactor">
    <cofactor evidence="1">
        <name>Mg(2+)</name>
        <dbReference type="ChEBI" id="CHEBI:18420"/>
    </cofactor>
</comment>
<dbReference type="PANTHER" id="PTHR46470">
    <property type="entry name" value="N-ACYLNEURAMINATE-9-PHOSPHATASE"/>
    <property type="match status" value="1"/>
</dbReference>